<evidence type="ECO:0000256" key="1">
    <source>
        <dbReference type="SAM" id="MobiDB-lite"/>
    </source>
</evidence>
<name>A0AAD7D8E0_MYCRO</name>
<organism evidence="2 3">
    <name type="scientific">Mycena rosella</name>
    <name type="common">Pink bonnet</name>
    <name type="synonym">Agaricus rosellus</name>
    <dbReference type="NCBI Taxonomy" id="1033263"/>
    <lineage>
        <taxon>Eukaryota</taxon>
        <taxon>Fungi</taxon>
        <taxon>Dikarya</taxon>
        <taxon>Basidiomycota</taxon>
        <taxon>Agaricomycotina</taxon>
        <taxon>Agaricomycetes</taxon>
        <taxon>Agaricomycetidae</taxon>
        <taxon>Agaricales</taxon>
        <taxon>Marasmiineae</taxon>
        <taxon>Mycenaceae</taxon>
        <taxon>Mycena</taxon>
    </lineage>
</organism>
<dbReference type="InterPro" id="IPR036691">
    <property type="entry name" value="Endo/exonu/phosph_ase_sf"/>
</dbReference>
<keyword evidence="3" id="KW-1185">Reference proteome</keyword>
<sequence length="288" mass="32826">MYCSQYINLREFVCTSRSDYWFTDDIAVDNSPRLTGSIDADAEGDQSGIPSDRDESDIDHLDSNSPTTEDVSADEDWELVNAEIRKRHIRPQMPTSAKSTRSSLNVGSLNIAGRDIATHMSRSNHKSKFVKRMVDENRLGILAMQETHLDDCGAADFHKIYQSWFKTIHSAHPTSPNSTAGVAFLLNGKFIDIEHVQEIELIPGHALMINIPWHKGRTVTILNIYAPSTLQERDKMWTQLWTKWKNDTHLPFPNIVLGDWNFVEDTRDRLSVGRVFVPTSFKRLKSLL</sequence>
<comment type="caution">
    <text evidence="2">The sequence shown here is derived from an EMBL/GenBank/DDBJ whole genome shotgun (WGS) entry which is preliminary data.</text>
</comment>
<dbReference type="Proteomes" id="UP001221757">
    <property type="component" value="Unassembled WGS sequence"/>
</dbReference>
<accession>A0AAD7D8E0</accession>
<dbReference type="EMBL" id="JARKIE010000130">
    <property type="protein sequence ID" value="KAJ7679586.1"/>
    <property type="molecule type" value="Genomic_DNA"/>
</dbReference>
<protein>
    <recommendedName>
        <fullName evidence="4">Endonuclease/exonuclease/phosphatase domain-containing protein</fullName>
    </recommendedName>
</protein>
<feature type="region of interest" description="Disordered" evidence="1">
    <location>
        <begin position="32"/>
        <end position="74"/>
    </location>
</feature>
<gene>
    <name evidence="2" type="ORF">B0H17DRAFT_1139122</name>
</gene>
<evidence type="ECO:0000313" key="2">
    <source>
        <dbReference type="EMBL" id="KAJ7679586.1"/>
    </source>
</evidence>
<dbReference type="AlphaFoldDB" id="A0AAD7D8E0"/>
<dbReference type="Gene3D" id="3.60.10.10">
    <property type="entry name" value="Endonuclease/exonuclease/phosphatase"/>
    <property type="match status" value="1"/>
</dbReference>
<evidence type="ECO:0000313" key="3">
    <source>
        <dbReference type="Proteomes" id="UP001221757"/>
    </source>
</evidence>
<dbReference type="SUPFAM" id="SSF56219">
    <property type="entry name" value="DNase I-like"/>
    <property type="match status" value="1"/>
</dbReference>
<reference evidence="2" key="1">
    <citation type="submission" date="2023-03" db="EMBL/GenBank/DDBJ databases">
        <title>Massive genome expansion in bonnet fungi (Mycena s.s.) driven by repeated elements and novel gene families across ecological guilds.</title>
        <authorList>
            <consortium name="Lawrence Berkeley National Laboratory"/>
            <person name="Harder C.B."/>
            <person name="Miyauchi S."/>
            <person name="Viragh M."/>
            <person name="Kuo A."/>
            <person name="Thoen E."/>
            <person name="Andreopoulos B."/>
            <person name="Lu D."/>
            <person name="Skrede I."/>
            <person name="Drula E."/>
            <person name="Henrissat B."/>
            <person name="Morin E."/>
            <person name="Kohler A."/>
            <person name="Barry K."/>
            <person name="LaButti K."/>
            <person name="Morin E."/>
            <person name="Salamov A."/>
            <person name="Lipzen A."/>
            <person name="Mereny Z."/>
            <person name="Hegedus B."/>
            <person name="Baldrian P."/>
            <person name="Stursova M."/>
            <person name="Weitz H."/>
            <person name="Taylor A."/>
            <person name="Grigoriev I.V."/>
            <person name="Nagy L.G."/>
            <person name="Martin F."/>
            <person name="Kauserud H."/>
        </authorList>
    </citation>
    <scope>NUCLEOTIDE SEQUENCE</scope>
    <source>
        <strain evidence="2">CBHHK067</strain>
    </source>
</reference>
<evidence type="ECO:0008006" key="4">
    <source>
        <dbReference type="Google" id="ProtNLM"/>
    </source>
</evidence>
<proteinExistence type="predicted"/>